<evidence type="ECO:0000313" key="2">
    <source>
        <dbReference type="EMBL" id="NME68116.1"/>
    </source>
</evidence>
<dbReference type="GO" id="GO:0016740">
    <property type="term" value="F:transferase activity"/>
    <property type="evidence" value="ECO:0007669"/>
    <property type="project" value="UniProtKB-KW"/>
</dbReference>
<dbReference type="EMBL" id="JABANE010000019">
    <property type="protein sequence ID" value="NME68116.1"/>
    <property type="molecule type" value="Genomic_DNA"/>
</dbReference>
<dbReference type="Gene3D" id="3.30.420.40">
    <property type="match status" value="2"/>
</dbReference>
<dbReference type="Proteomes" id="UP000576082">
    <property type="component" value="Unassembled WGS sequence"/>
</dbReference>
<keyword evidence="2" id="KW-0808">Transferase</keyword>
<protein>
    <submittedName>
        <fullName evidence="2">tRNA (Adenosine(37)-N6)-threonylcarbamoyltransferase complex dimerization subunit type 1 TsaB</fullName>
    </submittedName>
</protein>
<comment type="caution">
    <text evidence="2">The sequence shown here is derived from an EMBL/GenBank/DDBJ whole genome shotgun (WGS) entry which is preliminary data.</text>
</comment>
<keyword evidence="3" id="KW-1185">Reference proteome</keyword>
<evidence type="ECO:0000313" key="3">
    <source>
        <dbReference type="Proteomes" id="UP000576082"/>
    </source>
</evidence>
<proteinExistence type="predicted"/>
<reference evidence="2 3" key="1">
    <citation type="submission" date="2020-04" db="EMBL/GenBank/DDBJ databases">
        <title>Flammeovirga sp. SR4, a novel species isolated from seawater.</title>
        <authorList>
            <person name="Wang X."/>
        </authorList>
    </citation>
    <scope>NUCLEOTIDE SEQUENCE [LARGE SCALE GENOMIC DNA]</scope>
    <source>
        <strain evidence="2 3">ATCC 23126</strain>
    </source>
</reference>
<dbReference type="CDD" id="cd24032">
    <property type="entry name" value="ASKHA_NBD_TsaB"/>
    <property type="match status" value="1"/>
</dbReference>
<dbReference type="SUPFAM" id="SSF53067">
    <property type="entry name" value="Actin-like ATPase domain"/>
    <property type="match status" value="2"/>
</dbReference>
<dbReference type="NCBIfam" id="TIGR03725">
    <property type="entry name" value="T6A_YeaZ"/>
    <property type="match status" value="1"/>
</dbReference>
<dbReference type="InterPro" id="IPR043129">
    <property type="entry name" value="ATPase_NBD"/>
</dbReference>
<dbReference type="AlphaFoldDB" id="A0A7X9RT97"/>
<dbReference type="GO" id="GO:0002949">
    <property type="term" value="P:tRNA threonylcarbamoyladenosine modification"/>
    <property type="evidence" value="ECO:0007669"/>
    <property type="project" value="InterPro"/>
</dbReference>
<dbReference type="InterPro" id="IPR000905">
    <property type="entry name" value="Gcp-like_dom"/>
</dbReference>
<dbReference type="Pfam" id="PF00814">
    <property type="entry name" value="TsaD"/>
    <property type="match status" value="1"/>
</dbReference>
<dbReference type="PANTHER" id="PTHR11735">
    <property type="entry name" value="TRNA N6-ADENOSINE THREONYLCARBAMOYLTRANSFERASE"/>
    <property type="match status" value="1"/>
</dbReference>
<dbReference type="InterPro" id="IPR022496">
    <property type="entry name" value="T6A_TsaB"/>
</dbReference>
<name>A0A7X9RT97_9BACT</name>
<dbReference type="PANTHER" id="PTHR11735:SF11">
    <property type="entry name" value="TRNA THREONYLCARBAMOYLADENOSINE BIOSYNTHESIS PROTEIN TSAB"/>
    <property type="match status" value="1"/>
</dbReference>
<evidence type="ECO:0000259" key="1">
    <source>
        <dbReference type="Pfam" id="PF00814"/>
    </source>
</evidence>
<feature type="domain" description="Gcp-like" evidence="1">
    <location>
        <begin position="34"/>
        <end position="135"/>
    </location>
</feature>
<sequence>MGLILSIDTSTTVCSVALHTLEGELVSYYEQHIDKSHSEYLAVMIQNVIDNAGIEMSELRAVAVSEGPGSYTGLRIGASTAKGLCYTLDIPLMGVSTLESMALQVSYSIDEGDLICPMLDARRMEVYTALYTSSMEEKLSPQPMVMDENSLSEYTDRLVYFGNGAEKCTPLFEGRSTKLIKNIVPSAQYIGELAIELYKKEEFKDVAYWEPEYLKEFQATTPRKRL</sequence>
<accession>A0A7X9RT97</accession>
<organism evidence="2 3">
    <name type="scientific">Flammeovirga aprica JL-4</name>
    <dbReference type="NCBI Taxonomy" id="694437"/>
    <lineage>
        <taxon>Bacteria</taxon>
        <taxon>Pseudomonadati</taxon>
        <taxon>Bacteroidota</taxon>
        <taxon>Cytophagia</taxon>
        <taxon>Cytophagales</taxon>
        <taxon>Flammeovirgaceae</taxon>
        <taxon>Flammeovirga</taxon>
    </lineage>
</organism>
<gene>
    <name evidence="2" type="primary">tsaB</name>
    <name evidence="2" type="ORF">HHU12_09100</name>
</gene>
<dbReference type="GO" id="GO:0005829">
    <property type="term" value="C:cytosol"/>
    <property type="evidence" value="ECO:0007669"/>
    <property type="project" value="TreeGrafter"/>
</dbReference>